<evidence type="ECO:0000256" key="1">
    <source>
        <dbReference type="SAM" id="MobiDB-lite"/>
    </source>
</evidence>
<evidence type="ECO:0000313" key="2">
    <source>
        <dbReference type="EMBL" id="KAF6104556.1"/>
    </source>
</evidence>
<organism evidence="2 3">
    <name type="scientific">Phyllostomus discolor</name>
    <name type="common">pale spear-nosed bat</name>
    <dbReference type="NCBI Taxonomy" id="89673"/>
    <lineage>
        <taxon>Eukaryota</taxon>
        <taxon>Metazoa</taxon>
        <taxon>Chordata</taxon>
        <taxon>Craniata</taxon>
        <taxon>Vertebrata</taxon>
        <taxon>Euteleostomi</taxon>
        <taxon>Mammalia</taxon>
        <taxon>Eutheria</taxon>
        <taxon>Laurasiatheria</taxon>
        <taxon>Chiroptera</taxon>
        <taxon>Yangochiroptera</taxon>
        <taxon>Phyllostomidae</taxon>
        <taxon>Phyllostominae</taxon>
        <taxon>Phyllostomus</taxon>
    </lineage>
</organism>
<gene>
    <name evidence="2" type="ORF">HJG60_011448</name>
</gene>
<protein>
    <submittedName>
        <fullName evidence="2">Uncharacterized protein</fullName>
    </submittedName>
</protein>
<dbReference type="EMBL" id="JABVXQ010000006">
    <property type="protein sequence ID" value="KAF6104556.1"/>
    <property type="molecule type" value="Genomic_DNA"/>
</dbReference>
<name>A0A834E5M0_9CHIR</name>
<dbReference type="Proteomes" id="UP000664940">
    <property type="component" value="Unassembled WGS sequence"/>
</dbReference>
<dbReference type="AlphaFoldDB" id="A0A834E5M0"/>
<sequence>MPPQADTNALSSPTAGHLPCIPPSALPPPVLPDQPPTCHLSQASATQGCSVHPAHLPLTDLHLEAFEVFAVCPGHLCSCSPQARAGSSPEHRRAEPGWGPPWFSAAQASPSLSPDLHTHRPGAGGGHTQEALCWGCCSRRPQPSGLKRQMSKVKVGRVTRPLKSVRR</sequence>
<reference evidence="2 3" key="1">
    <citation type="journal article" date="2020" name="Nature">
        <title>Six reference-quality genomes reveal evolution of bat adaptations.</title>
        <authorList>
            <person name="Jebb D."/>
            <person name="Huang Z."/>
            <person name="Pippel M."/>
            <person name="Hughes G.M."/>
            <person name="Lavrichenko K."/>
            <person name="Devanna P."/>
            <person name="Winkler S."/>
            <person name="Jermiin L.S."/>
            <person name="Skirmuntt E.C."/>
            <person name="Katzourakis A."/>
            <person name="Burkitt-Gray L."/>
            <person name="Ray D.A."/>
            <person name="Sullivan K.A.M."/>
            <person name="Roscito J.G."/>
            <person name="Kirilenko B.M."/>
            <person name="Davalos L.M."/>
            <person name="Corthals A.P."/>
            <person name="Power M.L."/>
            <person name="Jones G."/>
            <person name="Ransome R.D."/>
            <person name="Dechmann D.K.N."/>
            <person name="Locatelli A.G."/>
            <person name="Puechmaille S.J."/>
            <person name="Fedrigo O."/>
            <person name="Jarvis E.D."/>
            <person name="Hiller M."/>
            <person name="Vernes S.C."/>
            <person name="Myers E.W."/>
            <person name="Teeling E.C."/>
        </authorList>
    </citation>
    <scope>NUCLEOTIDE SEQUENCE [LARGE SCALE GENOMIC DNA]</scope>
    <source>
        <strain evidence="2">Bat1K_MPI-CBG_1</strain>
    </source>
</reference>
<comment type="caution">
    <text evidence="2">The sequence shown here is derived from an EMBL/GenBank/DDBJ whole genome shotgun (WGS) entry which is preliminary data.</text>
</comment>
<proteinExistence type="predicted"/>
<feature type="region of interest" description="Disordered" evidence="1">
    <location>
        <begin position="142"/>
        <end position="167"/>
    </location>
</feature>
<accession>A0A834E5M0</accession>
<feature type="region of interest" description="Disordered" evidence="1">
    <location>
        <begin position="83"/>
        <end position="128"/>
    </location>
</feature>
<feature type="region of interest" description="Disordered" evidence="1">
    <location>
        <begin position="1"/>
        <end position="26"/>
    </location>
</feature>
<feature type="compositionally biased region" description="Polar residues" evidence="1">
    <location>
        <begin position="1"/>
        <end position="14"/>
    </location>
</feature>
<evidence type="ECO:0000313" key="3">
    <source>
        <dbReference type="Proteomes" id="UP000664940"/>
    </source>
</evidence>